<dbReference type="GO" id="GO:0016616">
    <property type="term" value="F:oxidoreductase activity, acting on the CH-OH group of donors, NAD or NADP as acceptor"/>
    <property type="evidence" value="ECO:0007669"/>
    <property type="project" value="TreeGrafter"/>
</dbReference>
<dbReference type="OrthoDB" id="2735536at2759"/>
<proteinExistence type="inferred from homology"/>
<feature type="domain" description="NAD-dependent epimerase/dehydratase" evidence="4">
    <location>
        <begin position="6"/>
        <end position="266"/>
    </location>
</feature>
<comment type="similarity">
    <text evidence="2">Belongs to the NAD(P)-dependent epimerase/dehydratase family. Dihydroflavonol-4-reductase subfamily.</text>
</comment>
<dbReference type="EMBL" id="ML976987">
    <property type="protein sequence ID" value="KAF1958442.1"/>
    <property type="molecule type" value="Genomic_DNA"/>
</dbReference>
<evidence type="ECO:0000256" key="1">
    <source>
        <dbReference type="ARBA" id="ARBA00023002"/>
    </source>
</evidence>
<dbReference type="AlphaFoldDB" id="A0A6A5U3M3"/>
<dbReference type="Pfam" id="PF01370">
    <property type="entry name" value="Epimerase"/>
    <property type="match status" value="1"/>
</dbReference>
<organism evidence="5 6">
    <name type="scientific">Byssothecium circinans</name>
    <dbReference type="NCBI Taxonomy" id="147558"/>
    <lineage>
        <taxon>Eukaryota</taxon>
        <taxon>Fungi</taxon>
        <taxon>Dikarya</taxon>
        <taxon>Ascomycota</taxon>
        <taxon>Pezizomycotina</taxon>
        <taxon>Dothideomycetes</taxon>
        <taxon>Pleosporomycetidae</taxon>
        <taxon>Pleosporales</taxon>
        <taxon>Massarineae</taxon>
        <taxon>Massarinaceae</taxon>
        <taxon>Byssothecium</taxon>
    </lineage>
</organism>
<dbReference type="PANTHER" id="PTHR10366">
    <property type="entry name" value="NAD DEPENDENT EPIMERASE/DEHYDRATASE"/>
    <property type="match status" value="1"/>
</dbReference>
<gene>
    <name evidence="5" type="ORF">CC80DRAFT_524552</name>
</gene>
<dbReference type="InterPro" id="IPR036291">
    <property type="entry name" value="NAD(P)-bd_dom_sf"/>
</dbReference>
<evidence type="ECO:0000259" key="4">
    <source>
        <dbReference type="Pfam" id="PF01370"/>
    </source>
</evidence>
<reference evidence="5" key="1">
    <citation type="journal article" date="2020" name="Stud. Mycol.">
        <title>101 Dothideomycetes genomes: a test case for predicting lifestyles and emergence of pathogens.</title>
        <authorList>
            <person name="Haridas S."/>
            <person name="Albert R."/>
            <person name="Binder M."/>
            <person name="Bloem J."/>
            <person name="Labutti K."/>
            <person name="Salamov A."/>
            <person name="Andreopoulos B."/>
            <person name="Baker S."/>
            <person name="Barry K."/>
            <person name="Bills G."/>
            <person name="Bluhm B."/>
            <person name="Cannon C."/>
            <person name="Castanera R."/>
            <person name="Culley D."/>
            <person name="Daum C."/>
            <person name="Ezra D."/>
            <person name="Gonzalez J."/>
            <person name="Henrissat B."/>
            <person name="Kuo A."/>
            <person name="Liang C."/>
            <person name="Lipzen A."/>
            <person name="Lutzoni F."/>
            <person name="Magnuson J."/>
            <person name="Mondo S."/>
            <person name="Nolan M."/>
            <person name="Ohm R."/>
            <person name="Pangilinan J."/>
            <person name="Park H.-J."/>
            <person name="Ramirez L."/>
            <person name="Alfaro M."/>
            <person name="Sun H."/>
            <person name="Tritt A."/>
            <person name="Yoshinaga Y."/>
            <person name="Zwiers L.-H."/>
            <person name="Turgeon B."/>
            <person name="Goodwin S."/>
            <person name="Spatafora J."/>
            <person name="Crous P."/>
            <person name="Grigoriev I."/>
        </authorList>
    </citation>
    <scope>NUCLEOTIDE SEQUENCE</scope>
    <source>
        <strain evidence="5">CBS 675.92</strain>
    </source>
</reference>
<evidence type="ECO:0000256" key="3">
    <source>
        <dbReference type="SAM" id="MobiDB-lite"/>
    </source>
</evidence>
<dbReference type="Proteomes" id="UP000800035">
    <property type="component" value="Unassembled WGS sequence"/>
</dbReference>
<evidence type="ECO:0000256" key="2">
    <source>
        <dbReference type="ARBA" id="ARBA00023445"/>
    </source>
</evidence>
<keyword evidence="1" id="KW-0560">Oxidoreductase</keyword>
<evidence type="ECO:0000313" key="6">
    <source>
        <dbReference type="Proteomes" id="UP000800035"/>
    </source>
</evidence>
<dbReference type="InterPro" id="IPR001509">
    <property type="entry name" value="Epimerase_deHydtase"/>
</dbReference>
<feature type="compositionally biased region" description="Basic and acidic residues" evidence="3">
    <location>
        <begin position="290"/>
        <end position="307"/>
    </location>
</feature>
<feature type="region of interest" description="Disordered" evidence="3">
    <location>
        <begin position="288"/>
        <end position="309"/>
    </location>
</feature>
<evidence type="ECO:0000313" key="5">
    <source>
        <dbReference type="EMBL" id="KAF1958442.1"/>
    </source>
</evidence>
<dbReference type="SUPFAM" id="SSF51735">
    <property type="entry name" value="NAD(P)-binding Rossmann-fold domains"/>
    <property type="match status" value="1"/>
</dbReference>
<name>A0A6A5U3M3_9PLEO</name>
<dbReference type="InterPro" id="IPR050425">
    <property type="entry name" value="NAD(P)_dehydrat-like"/>
</dbReference>
<accession>A0A6A5U3M3</accession>
<protein>
    <submittedName>
        <fullName evidence="5">NAD(P)-binding protein</fullName>
    </submittedName>
</protein>
<sequence>MAAHRILITGANGYIASHIISQLLSSSTPHSIRAVVRSQSKVEDVKAVFPSASSAQLDFAIVPDITAPGAFDEALKSDPPFDTIIHTASPVGHNSADFLGPAIKGTTEILQAISRITPSSVKRVILTSSIATIGAFGLVDERNKVYTEDDWNPVTLEQAEKSGEIFLAYLASKKFAELAAWEEQKRDGVNWDLVVFNPPMVYGPLVHRVKSMGELNESTARIWNLFLKEGVLAGEMPDNGVPLYVDVRDVAYAHVLAIDAPDAGNQRFLITAGAVTSQQIADILRSEVPGADKRTPKGEPGKNRLADDAYSADTTKVRSVLGLTFRSAKETLADLGRQLLELEKSP</sequence>
<dbReference type="PANTHER" id="PTHR10366:SF564">
    <property type="entry name" value="STEROL-4-ALPHA-CARBOXYLATE 3-DEHYDROGENASE, DECARBOXYLATING"/>
    <property type="match status" value="1"/>
</dbReference>
<dbReference type="Gene3D" id="3.40.50.720">
    <property type="entry name" value="NAD(P)-binding Rossmann-like Domain"/>
    <property type="match status" value="1"/>
</dbReference>
<keyword evidence="6" id="KW-1185">Reference proteome</keyword>